<sequence length="161" mass="18361">MMKMMGGFTYSPFQIWIDSDDEAYTTKGELNYLHEKIDQLILASKPSSYEAYSKVFVESILEWVTKEHVANTSTMTKAVSDSADVYKSTTEKADKLIAYTIEFMEDYKTTYNYNIFDVNKAIQNVGAVFKAEIANFVELRQGFQSDNQAFQSSIDAKISKL</sequence>
<accession>A0AA35Z8N1</accession>
<proteinExistence type="predicted"/>
<evidence type="ECO:0000313" key="1">
    <source>
        <dbReference type="EMBL" id="CAI9287940.1"/>
    </source>
</evidence>
<dbReference type="AlphaFoldDB" id="A0AA35Z8N1"/>
<organism evidence="1 2">
    <name type="scientific">Lactuca saligna</name>
    <name type="common">Willowleaf lettuce</name>
    <dbReference type="NCBI Taxonomy" id="75948"/>
    <lineage>
        <taxon>Eukaryota</taxon>
        <taxon>Viridiplantae</taxon>
        <taxon>Streptophyta</taxon>
        <taxon>Embryophyta</taxon>
        <taxon>Tracheophyta</taxon>
        <taxon>Spermatophyta</taxon>
        <taxon>Magnoliopsida</taxon>
        <taxon>eudicotyledons</taxon>
        <taxon>Gunneridae</taxon>
        <taxon>Pentapetalae</taxon>
        <taxon>asterids</taxon>
        <taxon>campanulids</taxon>
        <taxon>Asterales</taxon>
        <taxon>Asteraceae</taxon>
        <taxon>Cichorioideae</taxon>
        <taxon>Cichorieae</taxon>
        <taxon>Lactucinae</taxon>
        <taxon>Lactuca</taxon>
    </lineage>
</organism>
<keyword evidence="2" id="KW-1185">Reference proteome</keyword>
<reference evidence="1" key="1">
    <citation type="submission" date="2023-04" db="EMBL/GenBank/DDBJ databases">
        <authorList>
            <person name="Vijverberg K."/>
            <person name="Xiong W."/>
            <person name="Schranz E."/>
        </authorList>
    </citation>
    <scope>NUCLEOTIDE SEQUENCE</scope>
</reference>
<gene>
    <name evidence="1" type="ORF">LSALG_LOCUS27274</name>
</gene>
<dbReference type="EMBL" id="OX465081">
    <property type="protein sequence ID" value="CAI9287940.1"/>
    <property type="molecule type" value="Genomic_DNA"/>
</dbReference>
<protein>
    <submittedName>
        <fullName evidence="1">Uncharacterized protein</fullName>
    </submittedName>
</protein>
<dbReference type="Proteomes" id="UP001177003">
    <property type="component" value="Chromosome 5"/>
</dbReference>
<evidence type="ECO:0000313" key="2">
    <source>
        <dbReference type="Proteomes" id="UP001177003"/>
    </source>
</evidence>
<name>A0AA35Z8N1_LACSI</name>